<comment type="caution">
    <text evidence="8">The sequence shown here is derived from an EMBL/GenBank/DDBJ whole genome shotgun (WGS) entry which is preliminary data.</text>
</comment>
<evidence type="ECO:0000256" key="2">
    <source>
        <dbReference type="ARBA" id="ARBA00022614"/>
    </source>
</evidence>
<evidence type="ECO:0000256" key="4">
    <source>
        <dbReference type="ARBA" id="ARBA00022741"/>
    </source>
</evidence>
<comment type="similarity">
    <text evidence="1">Belongs to the disease resistance NB-LRR family.</text>
</comment>
<gene>
    <name evidence="8" type="ORF">ACH5RR_033100</name>
</gene>
<keyword evidence="6" id="KW-0067">ATP-binding</keyword>
<keyword evidence="4" id="KW-0547">Nucleotide-binding</keyword>
<organism evidence="8 9">
    <name type="scientific">Cinchona calisaya</name>
    <dbReference type="NCBI Taxonomy" id="153742"/>
    <lineage>
        <taxon>Eukaryota</taxon>
        <taxon>Viridiplantae</taxon>
        <taxon>Streptophyta</taxon>
        <taxon>Embryophyta</taxon>
        <taxon>Tracheophyta</taxon>
        <taxon>Spermatophyta</taxon>
        <taxon>Magnoliopsida</taxon>
        <taxon>eudicotyledons</taxon>
        <taxon>Gunneridae</taxon>
        <taxon>Pentapetalae</taxon>
        <taxon>asterids</taxon>
        <taxon>lamiids</taxon>
        <taxon>Gentianales</taxon>
        <taxon>Rubiaceae</taxon>
        <taxon>Cinchonoideae</taxon>
        <taxon>Cinchoneae</taxon>
        <taxon>Cinchona</taxon>
    </lineage>
</organism>
<dbReference type="GO" id="GO:0005524">
    <property type="term" value="F:ATP binding"/>
    <property type="evidence" value="ECO:0007669"/>
    <property type="project" value="UniProtKB-KW"/>
</dbReference>
<name>A0ABD2YK08_9GENT</name>
<keyword evidence="5" id="KW-0611">Plant defense</keyword>
<evidence type="ECO:0000256" key="5">
    <source>
        <dbReference type="ARBA" id="ARBA00022821"/>
    </source>
</evidence>
<dbReference type="EMBL" id="JBJUIK010000013">
    <property type="protein sequence ID" value="KAL3507718.1"/>
    <property type="molecule type" value="Genomic_DNA"/>
</dbReference>
<dbReference type="Proteomes" id="UP001630127">
    <property type="component" value="Unassembled WGS sequence"/>
</dbReference>
<keyword evidence="9" id="KW-1185">Reference proteome</keyword>
<evidence type="ECO:0000256" key="3">
    <source>
        <dbReference type="ARBA" id="ARBA00022737"/>
    </source>
</evidence>
<keyword evidence="3" id="KW-0677">Repeat</keyword>
<dbReference type="Pfam" id="PF18052">
    <property type="entry name" value="Rx_N"/>
    <property type="match status" value="1"/>
</dbReference>
<dbReference type="InterPro" id="IPR038005">
    <property type="entry name" value="RX-like_CC"/>
</dbReference>
<accession>A0ABD2YK08</accession>
<sequence>MASEVVSIALGTIRDLLIEEAKFLSGVSDQVKEVQAELIRMQCFLKDADRRQLKEEIVCNYVREIRRLAYRTENVLDKFAVQVESRRGGRSIGNAIKRSSCILCEGRALHKVGSEIANIKANINRLTTSLQTSGVIVMSIEGESSSNAMILEQNQQRLRQTYPHQVEEYFVGMKDDIRQLVTFITNEEI</sequence>
<dbReference type="AlphaFoldDB" id="A0ABD2YK08"/>
<evidence type="ECO:0000259" key="7">
    <source>
        <dbReference type="Pfam" id="PF18052"/>
    </source>
</evidence>
<proteinExistence type="inferred from homology"/>
<evidence type="ECO:0000313" key="8">
    <source>
        <dbReference type="EMBL" id="KAL3507718.1"/>
    </source>
</evidence>
<keyword evidence="2" id="KW-0433">Leucine-rich repeat</keyword>
<dbReference type="GO" id="GO:0006952">
    <property type="term" value="P:defense response"/>
    <property type="evidence" value="ECO:0007669"/>
    <property type="project" value="UniProtKB-KW"/>
</dbReference>
<evidence type="ECO:0000313" key="9">
    <source>
        <dbReference type="Proteomes" id="UP001630127"/>
    </source>
</evidence>
<dbReference type="PANTHER" id="PTHR19338">
    <property type="entry name" value="TRANSLOCASE OF INNER MITOCHONDRIAL MEMBRANE 13 HOMOLOG"/>
    <property type="match status" value="1"/>
</dbReference>
<dbReference type="Gene3D" id="1.20.5.4130">
    <property type="match status" value="1"/>
</dbReference>
<dbReference type="PANTHER" id="PTHR19338:SF66">
    <property type="entry name" value="NB-ARC DOMAIN-CONTAINING PROTEIN"/>
    <property type="match status" value="1"/>
</dbReference>
<reference evidence="8 9" key="1">
    <citation type="submission" date="2024-11" db="EMBL/GenBank/DDBJ databases">
        <title>A near-complete genome assembly of Cinchona calisaya.</title>
        <authorList>
            <person name="Lian D.C."/>
            <person name="Zhao X.W."/>
            <person name="Wei L."/>
        </authorList>
    </citation>
    <scope>NUCLEOTIDE SEQUENCE [LARGE SCALE GENOMIC DNA]</scope>
    <source>
        <tissue evidence="8">Nenye</tissue>
    </source>
</reference>
<evidence type="ECO:0000256" key="1">
    <source>
        <dbReference type="ARBA" id="ARBA00008894"/>
    </source>
</evidence>
<feature type="domain" description="Disease resistance N-terminal" evidence="7">
    <location>
        <begin position="5"/>
        <end position="90"/>
    </location>
</feature>
<dbReference type="InterPro" id="IPR041118">
    <property type="entry name" value="Rx_N"/>
</dbReference>
<protein>
    <recommendedName>
        <fullName evidence="7">Disease resistance N-terminal domain-containing protein</fullName>
    </recommendedName>
</protein>
<evidence type="ECO:0000256" key="6">
    <source>
        <dbReference type="ARBA" id="ARBA00022840"/>
    </source>
</evidence>
<dbReference type="CDD" id="cd14798">
    <property type="entry name" value="RX-CC_like"/>
    <property type="match status" value="1"/>
</dbReference>